<keyword evidence="1 6" id="KW-0645">Protease</keyword>
<feature type="domain" description="Peptidase M48" evidence="9">
    <location>
        <begin position="119"/>
        <end position="198"/>
    </location>
</feature>
<sequence>MSTPAWLWLLAITLTWPVPVLLARARRLLTVPRAAVVLWQAVAVAALLAVFGASLATIQALVIGLFVRNSAGGPGLRDIDPTGVMHLTIAVGLLLLTALALVKLNYVGIQVARRLRRHRRRHRDLVDLLARTGIGDESTSPEDVRVLESGERAYAYCLPGRDARVIISDAALRDLTPEQVAAVIEHERAHLRARHDLLLEFFTVLYEAAGRRAGTEAALEQSAVLVELLADDAARRLYGPQPLIAALATMGSSTPLESPAAPKSSPVVGRSDSSAPDVEGLTEVTALGVLPRLQRLVDAPVSIAPRGLAAAVYSLAVALIAVPTVALALPWLLNTYESVR</sequence>
<organism evidence="10 11">
    <name type="scientific">Kineosporia babensis</name>
    <dbReference type="NCBI Taxonomy" id="499548"/>
    <lineage>
        <taxon>Bacteria</taxon>
        <taxon>Bacillati</taxon>
        <taxon>Actinomycetota</taxon>
        <taxon>Actinomycetes</taxon>
        <taxon>Kineosporiales</taxon>
        <taxon>Kineosporiaceae</taxon>
        <taxon>Kineosporia</taxon>
    </lineage>
</organism>
<keyword evidence="5 6" id="KW-0482">Metalloprotease</keyword>
<feature type="transmembrane region" description="Helical" evidence="8">
    <location>
        <begin position="310"/>
        <end position="333"/>
    </location>
</feature>
<evidence type="ECO:0000256" key="6">
    <source>
        <dbReference type="RuleBase" id="RU003983"/>
    </source>
</evidence>
<evidence type="ECO:0000256" key="4">
    <source>
        <dbReference type="ARBA" id="ARBA00022833"/>
    </source>
</evidence>
<evidence type="ECO:0000313" key="10">
    <source>
        <dbReference type="EMBL" id="MCD5312213.1"/>
    </source>
</evidence>
<dbReference type="GO" id="GO:0006508">
    <property type="term" value="P:proteolysis"/>
    <property type="evidence" value="ECO:0007669"/>
    <property type="project" value="UniProtKB-KW"/>
</dbReference>
<keyword evidence="8" id="KW-1133">Transmembrane helix</keyword>
<evidence type="ECO:0000256" key="3">
    <source>
        <dbReference type="ARBA" id="ARBA00022801"/>
    </source>
</evidence>
<accession>A0A9X1NFN9</accession>
<gene>
    <name evidence="10" type="ORF">LR394_14995</name>
</gene>
<evidence type="ECO:0000259" key="9">
    <source>
        <dbReference type="Pfam" id="PF01435"/>
    </source>
</evidence>
<proteinExistence type="inferred from homology"/>
<keyword evidence="11" id="KW-1185">Reference proteome</keyword>
<dbReference type="Pfam" id="PF01435">
    <property type="entry name" value="Peptidase_M48"/>
    <property type="match status" value="1"/>
</dbReference>
<keyword evidence="8" id="KW-0472">Membrane</keyword>
<dbReference type="CDD" id="cd07326">
    <property type="entry name" value="M56_BlaR1_MecR1_like"/>
    <property type="match status" value="1"/>
</dbReference>
<dbReference type="InterPro" id="IPR001915">
    <property type="entry name" value="Peptidase_M48"/>
</dbReference>
<dbReference type="PANTHER" id="PTHR34978:SF3">
    <property type="entry name" value="SLR0241 PROTEIN"/>
    <property type="match status" value="1"/>
</dbReference>
<dbReference type="EMBL" id="JAJOMB010000007">
    <property type="protein sequence ID" value="MCD5312213.1"/>
    <property type="molecule type" value="Genomic_DNA"/>
</dbReference>
<comment type="similarity">
    <text evidence="6">Belongs to the peptidase M48 family.</text>
</comment>
<reference evidence="10" key="1">
    <citation type="submission" date="2021-11" db="EMBL/GenBank/DDBJ databases">
        <title>Streptomyces corallinus and Kineosporia corallina sp. nov., two new coral-derived marine actinobacteria.</title>
        <authorList>
            <person name="Buangrab K."/>
            <person name="Sutthacheep M."/>
            <person name="Yeemin T."/>
            <person name="Harunari E."/>
            <person name="Igarashi Y."/>
            <person name="Sripreechasak P."/>
            <person name="Kanchanasin P."/>
            <person name="Tanasupawat S."/>
            <person name="Phongsopitanun W."/>
        </authorList>
    </citation>
    <scope>NUCLEOTIDE SEQUENCE</scope>
    <source>
        <strain evidence="10">JCM 31032</strain>
    </source>
</reference>
<evidence type="ECO:0000313" key="11">
    <source>
        <dbReference type="Proteomes" id="UP001138997"/>
    </source>
</evidence>
<feature type="transmembrane region" description="Helical" evidence="8">
    <location>
        <begin position="87"/>
        <end position="112"/>
    </location>
</feature>
<protein>
    <submittedName>
        <fullName evidence="10">M56 family metallopeptidase</fullName>
    </submittedName>
</protein>
<dbReference type="InterPro" id="IPR052173">
    <property type="entry name" value="Beta-lactam_resp_regulator"/>
</dbReference>
<keyword evidence="4 6" id="KW-0862">Zinc</keyword>
<dbReference type="PANTHER" id="PTHR34978">
    <property type="entry name" value="POSSIBLE SENSOR-TRANSDUCER PROTEIN BLAR"/>
    <property type="match status" value="1"/>
</dbReference>
<feature type="transmembrane region" description="Helical" evidence="8">
    <location>
        <begin position="6"/>
        <end position="25"/>
    </location>
</feature>
<evidence type="ECO:0000256" key="2">
    <source>
        <dbReference type="ARBA" id="ARBA00022723"/>
    </source>
</evidence>
<comment type="caution">
    <text evidence="10">The sequence shown here is derived from an EMBL/GenBank/DDBJ whole genome shotgun (WGS) entry which is preliminary data.</text>
</comment>
<dbReference type="GO" id="GO:0046872">
    <property type="term" value="F:metal ion binding"/>
    <property type="evidence" value="ECO:0007669"/>
    <property type="project" value="UniProtKB-KW"/>
</dbReference>
<evidence type="ECO:0000256" key="8">
    <source>
        <dbReference type="SAM" id="Phobius"/>
    </source>
</evidence>
<keyword evidence="3 6" id="KW-0378">Hydrolase</keyword>
<dbReference type="GO" id="GO:0004222">
    <property type="term" value="F:metalloendopeptidase activity"/>
    <property type="evidence" value="ECO:0007669"/>
    <property type="project" value="InterPro"/>
</dbReference>
<feature type="region of interest" description="Disordered" evidence="7">
    <location>
        <begin position="255"/>
        <end position="276"/>
    </location>
</feature>
<evidence type="ECO:0000256" key="5">
    <source>
        <dbReference type="ARBA" id="ARBA00023049"/>
    </source>
</evidence>
<dbReference type="Proteomes" id="UP001138997">
    <property type="component" value="Unassembled WGS sequence"/>
</dbReference>
<dbReference type="AlphaFoldDB" id="A0A9X1NFN9"/>
<comment type="cofactor">
    <cofactor evidence="6">
        <name>Zn(2+)</name>
        <dbReference type="ChEBI" id="CHEBI:29105"/>
    </cofactor>
    <text evidence="6">Binds 1 zinc ion per subunit.</text>
</comment>
<evidence type="ECO:0000256" key="7">
    <source>
        <dbReference type="SAM" id="MobiDB-lite"/>
    </source>
</evidence>
<keyword evidence="2" id="KW-0479">Metal-binding</keyword>
<dbReference type="RefSeq" id="WP_231442191.1">
    <property type="nucleotide sequence ID" value="NZ_JAJOMB010000007.1"/>
</dbReference>
<dbReference type="Gene3D" id="3.30.2010.10">
    <property type="entry name" value="Metalloproteases ('zincins'), catalytic domain"/>
    <property type="match status" value="1"/>
</dbReference>
<feature type="transmembrane region" description="Helical" evidence="8">
    <location>
        <begin position="37"/>
        <end position="67"/>
    </location>
</feature>
<evidence type="ECO:0000256" key="1">
    <source>
        <dbReference type="ARBA" id="ARBA00022670"/>
    </source>
</evidence>
<name>A0A9X1NFN9_9ACTN</name>
<keyword evidence="8" id="KW-0812">Transmembrane</keyword>